<keyword evidence="3" id="KW-0408">Iron</keyword>
<feature type="region of interest" description="Disordered" evidence="9">
    <location>
        <begin position="78"/>
        <end position="109"/>
    </location>
</feature>
<sequence length="128" mass="13534">MASALAFSLGAIVPLLAAAFTENYKVKLGVVVAAVTLALIAFGEVGAVMGGAPVDGYGKDKSEGVYLEITFPDQWNLTKSNTHSHPVTDHQPTTRPPTARRTPTEAKVTHATTTPSLTVWFARNVTAK</sequence>
<evidence type="ECO:0000256" key="3">
    <source>
        <dbReference type="ARBA" id="ARBA00022496"/>
    </source>
</evidence>
<evidence type="ECO:0000256" key="9">
    <source>
        <dbReference type="SAM" id="MobiDB-lite"/>
    </source>
</evidence>
<accession>A0AAD1ZH36</accession>
<evidence type="ECO:0000313" key="12">
    <source>
        <dbReference type="EMBL" id="CAI9769234.1"/>
    </source>
</evidence>
<dbReference type="PANTHER" id="PTHR31851">
    <property type="entry name" value="FE(2+)/MN(2+) TRANSPORTER PCL1"/>
    <property type="match status" value="1"/>
</dbReference>
<comment type="catalytic activity">
    <reaction evidence="8">
        <text>Fe(2+)(in) = Fe(2+)(out)</text>
        <dbReference type="Rhea" id="RHEA:28486"/>
        <dbReference type="ChEBI" id="CHEBI:29033"/>
    </reaction>
    <physiologicalReaction direction="left-to-right" evidence="8">
        <dbReference type="Rhea" id="RHEA:28487"/>
    </physiologicalReaction>
</comment>
<keyword evidence="3" id="KW-0406">Ion transport</keyword>
<evidence type="ECO:0000256" key="2">
    <source>
        <dbReference type="ARBA" id="ARBA00007049"/>
    </source>
</evidence>
<evidence type="ECO:0000256" key="5">
    <source>
        <dbReference type="ARBA" id="ARBA00022692"/>
    </source>
</evidence>
<keyword evidence="3" id="KW-0813">Transport</keyword>
<evidence type="ECO:0000256" key="7">
    <source>
        <dbReference type="ARBA" id="ARBA00023136"/>
    </source>
</evidence>
<keyword evidence="11" id="KW-0732">Signal</keyword>
<dbReference type="EMBL" id="OU503045">
    <property type="protein sequence ID" value="CAI9769234.1"/>
    <property type="molecule type" value="Genomic_DNA"/>
</dbReference>
<gene>
    <name evidence="12" type="ORF">FPE_LOCUS17056</name>
</gene>
<organism evidence="12 13">
    <name type="scientific">Fraxinus pennsylvanica</name>
    <dbReference type="NCBI Taxonomy" id="56036"/>
    <lineage>
        <taxon>Eukaryota</taxon>
        <taxon>Viridiplantae</taxon>
        <taxon>Streptophyta</taxon>
        <taxon>Embryophyta</taxon>
        <taxon>Tracheophyta</taxon>
        <taxon>Spermatophyta</taxon>
        <taxon>Magnoliopsida</taxon>
        <taxon>eudicotyledons</taxon>
        <taxon>Gunneridae</taxon>
        <taxon>Pentapetalae</taxon>
        <taxon>asterids</taxon>
        <taxon>lamiids</taxon>
        <taxon>Lamiales</taxon>
        <taxon>Oleaceae</taxon>
        <taxon>Oleeae</taxon>
        <taxon>Fraxinus</taxon>
    </lineage>
</organism>
<keyword evidence="5 10" id="KW-0812">Transmembrane</keyword>
<keyword evidence="6 10" id="KW-1133">Transmembrane helix</keyword>
<evidence type="ECO:0000313" key="13">
    <source>
        <dbReference type="Proteomes" id="UP000834106"/>
    </source>
</evidence>
<keyword evidence="7 10" id="KW-0472">Membrane</keyword>
<reference evidence="12" key="1">
    <citation type="submission" date="2023-05" db="EMBL/GenBank/DDBJ databases">
        <authorList>
            <person name="Huff M."/>
        </authorList>
    </citation>
    <scope>NUCLEOTIDE SEQUENCE</scope>
</reference>
<evidence type="ECO:0000256" key="1">
    <source>
        <dbReference type="ARBA" id="ARBA00004128"/>
    </source>
</evidence>
<keyword evidence="13" id="KW-1185">Reference proteome</keyword>
<comment type="similarity">
    <text evidence="2">Belongs to the CCC1 family.</text>
</comment>
<dbReference type="GO" id="GO:0005774">
    <property type="term" value="C:vacuolar membrane"/>
    <property type="evidence" value="ECO:0007669"/>
    <property type="project" value="UniProtKB-SubCell"/>
</dbReference>
<dbReference type="AlphaFoldDB" id="A0AAD1ZH36"/>
<evidence type="ECO:0000256" key="4">
    <source>
        <dbReference type="ARBA" id="ARBA00022554"/>
    </source>
</evidence>
<feature type="chain" id="PRO_5041922027" evidence="11">
    <location>
        <begin position="19"/>
        <end position="128"/>
    </location>
</feature>
<protein>
    <submittedName>
        <fullName evidence="12">Uncharacterized protein</fullName>
    </submittedName>
</protein>
<evidence type="ECO:0000256" key="8">
    <source>
        <dbReference type="ARBA" id="ARBA00044464"/>
    </source>
</evidence>
<dbReference type="GO" id="GO:0030026">
    <property type="term" value="P:intracellular manganese ion homeostasis"/>
    <property type="evidence" value="ECO:0007669"/>
    <property type="project" value="InterPro"/>
</dbReference>
<feature type="transmembrane region" description="Helical" evidence="10">
    <location>
        <begin position="28"/>
        <end position="52"/>
    </location>
</feature>
<evidence type="ECO:0000256" key="10">
    <source>
        <dbReference type="SAM" id="Phobius"/>
    </source>
</evidence>
<feature type="signal peptide" evidence="11">
    <location>
        <begin position="1"/>
        <end position="18"/>
    </location>
</feature>
<keyword evidence="4" id="KW-0926">Vacuole</keyword>
<comment type="subcellular location">
    <subcellularLocation>
        <location evidence="1">Vacuole membrane</location>
        <topology evidence="1">Multi-pass membrane protein</topology>
    </subcellularLocation>
</comment>
<evidence type="ECO:0000256" key="11">
    <source>
        <dbReference type="SAM" id="SignalP"/>
    </source>
</evidence>
<name>A0AAD1ZH36_9LAMI</name>
<keyword evidence="3" id="KW-0410">Iron transport</keyword>
<dbReference type="GO" id="GO:0005384">
    <property type="term" value="F:manganese ion transmembrane transporter activity"/>
    <property type="evidence" value="ECO:0007669"/>
    <property type="project" value="InterPro"/>
</dbReference>
<dbReference type="InterPro" id="IPR008217">
    <property type="entry name" value="Ccc1_fam"/>
</dbReference>
<dbReference type="Proteomes" id="UP000834106">
    <property type="component" value="Chromosome 10"/>
</dbReference>
<evidence type="ECO:0000256" key="6">
    <source>
        <dbReference type="ARBA" id="ARBA00022989"/>
    </source>
</evidence>
<proteinExistence type="inferred from homology"/>
<dbReference type="GO" id="GO:0006826">
    <property type="term" value="P:iron ion transport"/>
    <property type="evidence" value="ECO:0007669"/>
    <property type="project" value="UniProtKB-KW"/>
</dbReference>